<dbReference type="AlphaFoldDB" id="A0A2Z4LLR9"/>
<gene>
    <name evidence="7" type="primary">atpC</name>
    <name evidence="8" type="ORF">DK849_01160</name>
</gene>
<protein>
    <recommendedName>
        <fullName evidence="7">ATP synthase epsilon chain</fullName>
    </recommendedName>
    <alternativeName>
        <fullName evidence="7">ATP synthase F1 sector epsilon subunit</fullName>
    </alternativeName>
    <alternativeName>
        <fullName evidence="7">F-ATPase epsilon subunit</fullName>
    </alternativeName>
</protein>
<evidence type="ECO:0000256" key="5">
    <source>
        <dbReference type="ARBA" id="ARBA00023136"/>
    </source>
</evidence>
<keyword evidence="7" id="KW-0066">ATP synthesis</keyword>
<dbReference type="OrthoDB" id="389606at2"/>
<dbReference type="GO" id="GO:0005524">
    <property type="term" value="F:ATP binding"/>
    <property type="evidence" value="ECO:0007669"/>
    <property type="project" value="UniProtKB-UniRule"/>
</dbReference>
<comment type="function">
    <text evidence="7">Produces ATP from ADP in the presence of a proton gradient across the membrane.</text>
</comment>
<proteinExistence type="inferred from homology"/>
<evidence type="ECO:0000256" key="4">
    <source>
        <dbReference type="ARBA" id="ARBA00023065"/>
    </source>
</evidence>
<accession>A0A2Z4LLR9</accession>
<evidence type="ECO:0000256" key="3">
    <source>
        <dbReference type="ARBA" id="ARBA00022448"/>
    </source>
</evidence>
<evidence type="ECO:0000313" key="9">
    <source>
        <dbReference type="Proteomes" id="UP000249865"/>
    </source>
</evidence>
<dbReference type="RefSeq" id="WP_029330369.1">
    <property type="nucleotide sequence ID" value="NZ_CP030103.1"/>
</dbReference>
<organism evidence="8 9">
    <name type="scientific">Metamycoplasma cloacale</name>
    <dbReference type="NCBI Taxonomy" id="92401"/>
    <lineage>
        <taxon>Bacteria</taxon>
        <taxon>Bacillati</taxon>
        <taxon>Mycoplasmatota</taxon>
        <taxon>Mycoplasmoidales</taxon>
        <taxon>Metamycoplasmataceae</taxon>
        <taxon>Metamycoplasma</taxon>
    </lineage>
</organism>
<dbReference type="Proteomes" id="UP000249865">
    <property type="component" value="Chromosome"/>
</dbReference>
<dbReference type="GO" id="GO:0012505">
    <property type="term" value="C:endomembrane system"/>
    <property type="evidence" value="ECO:0007669"/>
    <property type="project" value="UniProtKB-SubCell"/>
</dbReference>
<dbReference type="InterPro" id="IPR036771">
    <property type="entry name" value="ATPsynth_dsu/esu_N"/>
</dbReference>
<name>A0A2Z4LLR9_9BACT</name>
<evidence type="ECO:0000256" key="2">
    <source>
        <dbReference type="ARBA" id="ARBA00005712"/>
    </source>
</evidence>
<dbReference type="GO" id="GO:0045259">
    <property type="term" value="C:proton-transporting ATP synthase complex"/>
    <property type="evidence" value="ECO:0007669"/>
    <property type="project" value="UniProtKB-KW"/>
</dbReference>
<keyword evidence="7" id="KW-1003">Cell membrane</keyword>
<dbReference type="EMBL" id="CP030103">
    <property type="protein sequence ID" value="AWX42683.1"/>
    <property type="molecule type" value="Genomic_DNA"/>
</dbReference>
<dbReference type="InterPro" id="IPR020546">
    <property type="entry name" value="ATP_synth_F1_dsu/esu_N"/>
</dbReference>
<keyword evidence="6 7" id="KW-0139">CF(1)</keyword>
<keyword evidence="7" id="KW-0375">Hydrogen ion transport</keyword>
<comment type="subcellular location">
    <subcellularLocation>
        <location evidence="7">Cell membrane</location>
        <topology evidence="7">Peripheral membrane protein</topology>
    </subcellularLocation>
    <subcellularLocation>
        <location evidence="1">Endomembrane system</location>
        <topology evidence="1">Peripheral membrane protein</topology>
    </subcellularLocation>
</comment>
<comment type="subunit">
    <text evidence="7">F-type ATPases have 2 components, CF(1) - the catalytic core - and CF(0) - the membrane proton channel. CF(1) has five subunits: alpha(3), beta(3), gamma(1), delta(1), epsilon(1). CF(0) has three main subunits: a, b and c.</text>
</comment>
<dbReference type="InterPro" id="IPR001469">
    <property type="entry name" value="ATP_synth_F1_dsu/esu"/>
</dbReference>
<keyword evidence="9" id="KW-1185">Reference proteome</keyword>
<dbReference type="SUPFAM" id="SSF51344">
    <property type="entry name" value="Epsilon subunit of F1F0-ATP synthase N-terminal domain"/>
    <property type="match status" value="1"/>
</dbReference>
<evidence type="ECO:0000313" key="8">
    <source>
        <dbReference type="EMBL" id="AWX42683.1"/>
    </source>
</evidence>
<dbReference type="HAMAP" id="MF_00530">
    <property type="entry name" value="ATP_synth_epsil_bac"/>
    <property type="match status" value="1"/>
</dbReference>
<sequence>MTSNQIHVIISTPHGIYLDQKANIVTFRTTEGEIGLMAGATSFMAAVIPSIIQINWSNASDHFKLYVGNGIVQFQNDVLSFIVNEVSDKPIEEAKLKHNDDISKYTIIEEVKIKKNLVQK</sequence>
<reference evidence="9" key="1">
    <citation type="submission" date="2018-06" db="EMBL/GenBank/DDBJ databases">
        <title>Complete genome sequences of Mycoplasma anatis, M. anseris and M. cloacale type strains.</title>
        <authorList>
            <person name="Grozner D."/>
            <person name="Forro B."/>
            <person name="Sulyok K.M."/>
            <person name="Marton S."/>
            <person name="Kreizinger Z."/>
            <person name="Banyai K."/>
            <person name="Gyuranecz M."/>
        </authorList>
    </citation>
    <scope>NUCLEOTIDE SEQUENCE [LARGE SCALE GENOMIC DNA]</scope>
    <source>
        <strain evidence="9">NCTC 10199</strain>
    </source>
</reference>
<dbReference type="Pfam" id="PF02823">
    <property type="entry name" value="ATP-synt_DE_N"/>
    <property type="match status" value="1"/>
</dbReference>
<dbReference type="KEGG" id="mclo:DK849_01160"/>
<evidence type="ECO:0000256" key="1">
    <source>
        <dbReference type="ARBA" id="ARBA00004184"/>
    </source>
</evidence>
<keyword evidence="4 7" id="KW-0406">Ion transport</keyword>
<dbReference type="GO" id="GO:0005886">
    <property type="term" value="C:plasma membrane"/>
    <property type="evidence" value="ECO:0007669"/>
    <property type="project" value="UniProtKB-SubCell"/>
</dbReference>
<dbReference type="Gene3D" id="2.60.15.10">
    <property type="entry name" value="F0F1 ATP synthase delta/epsilon subunit, N-terminal"/>
    <property type="match status" value="1"/>
</dbReference>
<evidence type="ECO:0000256" key="7">
    <source>
        <dbReference type="HAMAP-Rule" id="MF_00530"/>
    </source>
</evidence>
<dbReference type="GO" id="GO:0046933">
    <property type="term" value="F:proton-transporting ATP synthase activity, rotational mechanism"/>
    <property type="evidence" value="ECO:0007669"/>
    <property type="project" value="UniProtKB-UniRule"/>
</dbReference>
<comment type="similarity">
    <text evidence="2 7">Belongs to the ATPase epsilon chain family.</text>
</comment>
<keyword evidence="5 7" id="KW-0472">Membrane</keyword>
<evidence type="ECO:0000256" key="6">
    <source>
        <dbReference type="ARBA" id="ARBA00023196"/>
    </source>
</evidence>
<keyword evidence="3 7" id="KW-0813">Transport</keyword>